<dbReference type="Gene3D" id="3.40.50.2300">
    <property type="match status" value="2"/>
</dbReference>
<dbReference type="EMBL" id="CP000702">
    <property type="protein sequence ID" value="ABQ47790.1"/>
    <property type="molecule type" value="Genomic_DNA"/>
</dbReference>
<evidence type="ECO:0000256" key="2">
    <source>
        <dbReference type="ARBA" id="ARBA00023125"/>
    </source>
</evidence>
<dbReference type="STRING" id="390874.Tpet_1790"/>
<dbReference type="SUPFAM" id="SSF53822">
    <property type="entry name" value="Periplasmic binding protein-like I"/>
    <property type="match status" value="1"/>
</dbReference>
<keyword evidence="2" id="KW-0238">DNA-binding</keyword>
<dbReference type="HOGENOM" id="CLU_037628_6_1_0"/>
<dbReference type="RefSeq" id="WP_011944194.1">
    <property type="nucleotide sequence ID" value="NC_009486.1"/>
</dbReference>
<dbReference type="SMART" id="SM00354">
    <property type="entry name" value="HTH_LACI"/>
    <property type="match status" value="1"/>
</dbReference>
<dbReference type="PANTHER" id="PTHR30146">
    <property type="entry name" value="LACI-RELATED TRANSCRIPTIONAL REPRESSOR"/>
    <property type="match status" value="1"/>
</dbReference>
<evidence type="ECO:0000259" key="4">
    <source>
        <dbReference type="PROSITE" id="PS50932"/>
    </source>
</evidence>
<keyword evidence="3" id="KW-0804">Transcription</keyword>
<dbReference type="Gene3D" id="1.10.260.40">
    <property type="entry name" value="lambda repressor-like DNA-binding domains"/>
    <property type="match status" value="1"/>
</dbReference>
<dbReference type="Proteomes" id="UP000006558">
    <property type="component" value="Chromosome"/>
</dbReference>
<organism evidence="5 6">
    <name type="scientific">Thermotoga petrophila (strain ATCC BAA-488 / DSM 13995 / JCM 10881 / RKU-1)</name>
    <dbReference type="NCBI Taxonomy" id="390874"/>
    <lineage>
        <taxon>Bacteria</taxon>
        <taxon>Thermotogati</taxon>
        <taxon>Thermotogota</taxon>
        <taxon>Thermotogae</taxon>
        <taxon>Thermotogales</taxon>
        <taxon>Thermotogaceae</taxon>
        <taxon>Thermotoga</taxon>
    </lineage>
</organism>
<dbReference type="InterPro" id="IPR000843">
    <property type="entry name" value="HTH_LacI"/>
</dbReference>
<dbReference type="KEGG" id="tpt:Tpet_1790"/>
<sequence length="337" mass="37636">MKKVTIKDIAREAGVSPSTVSRVINKSAPVRKELEEKVLEVIRKMGYTPNLVARSLRKGYTDTVGFIVPDITNPFFSLIIKGAEDFFKKKKISLVVCSSNHDVKEEEKLIEMLVSKKMDGLLLVGAGSSNRVLNSILNKVKVVFVDRVYEGYDAPYVVSDNYNGMKKLVWYLVKTGHRSFAFLNGEEGTYSATERLRGFVDALKEAGIKDYVVFFGQFTYESGFSLVKKLGKIPDAVVCGNDLMAYGAIDALEEMGYEVPKNVSVTGFDDLPFSKHYKPSLTTVRQPFHAMGYESAKILHWMISGKNKKNKKIVLETELIIRESTKGGSEYETSGNS</sequence>
<gene>
    <name evidence="5" type="ordered locus">Tpet_1790</name>
</gene>
<reference evidence="6" key="1">
    <citation type="submission" date="2007-05" db="EMBL/GenBank/DDBJ databases">
        <title>Complete sequence of Thermotoga petrophila RKU-1.</title>
        <authorList>
            <consortium name="US DOE Joint Genome Institute"/>
            <person name="Copeland A."/>
            <person name="Lucas S."/>
            <person name="Lapidus A."/>
            <person name="Barry K."/>
            <person name="Glavina del Rio T."/>
            <person name="Dalin E."/>
            <person name="Tice H."/>
            <person name="Pitluck S."/>
            <person name="Sims D."/>
            <person name="Brettin T."/>
            <person name="Bruce D."/>
            <person name="Detter J.C."/>
            <person name="Han C."/>
            <person name="Tapia R."/>
            <person name="Schmutz J."/>
            <person name="Larimer F."/>
            <person name="Land M."/>
            <person name="Hauser L."/>
            <person name="Kyrpides N."/>
            <person name="Mikhailova N."/>
            <person name="Nelson K."/>
            <person name="Gogarten J.P."/>
            <person name="Noll K."/>
            <person name="Richardson P."/>
        </authorList>
    </citation>
    <scope>NUCLEOTIDE SEQUENCE [LARGE SCALE GENOMIC DNA]</scope>
    <source>
        <strain evidence="6">ATCC BAA-488 / DSM 13995 / JCM 10881 / RKU-1</strain>
    </source>
</reference>
<dbReference type="InterPro" id="IPR010982">
    <property type="entry name" value="Lambda_DNA-bd_dom_sf"/>
</dbReference>
<dbReference type="PANTHER" id="PTHR30146:SF24">
    <property type="entry name" value="XYLOSE OPERON REGULATORY PROTEIN"/>
    <property type="match status" value="1"/>
</dbReference>
<dbReference type="CDD" id="cd06267">
    <property type="entry name" value="PBP1_LacI_sugar_binding-like"/>
    <property type="match status" value="1"/>
</dbReference>
<evidence type="ECO:0000313" key="5">
    <source>
        <dbReference type="EMBL" id="ABQ47790.1"/>
    </source>
</evidence>
<feature type="domain" description="HTH lacI-type" evidence="4">
    <location>
        <begin position="4"/>
        <end position="58"/>
    </location>
</feature>
<dbReference type="SUPFAM" id="SSF47413">
    <property type="entry name" value="lambda repressor-like DNA-binding domains"/>
    <property type="match status" value="1"/>
</dbReference>
<dbReference type="PROSITE" id="PS00356">
    <property type="entry name" value="HTH_LACI_1"/>
    <property type="match status" value="1"/>
</dbReference>
<name>A5INL7_THEP1</name>
<dbReference type="GO" id="GO:0003700">
    <property type="term" value="F:DNA-binding transcription factor activity"/>
    <property type="evidence" value="ECO:0007669"/>
    <property type="project" value="TreeGrafter"/>
</dbReference>
<dbReference type="CDD" id="cd01392">
    <property type="entry name" value="HTH_LacI"/>
    <property type="match status" value="1"/>
</dbReference>
<dbReference type="InterPro" id="IPR028082">
    <property type="entry name" value="Peripla_BP_I"/>
</dbReference>
<evidence type="ECO:0000256" key="1">
    <source>
        <dbReference type="ARBA" id="ARBA00023015"/>
    </source>
</evidence>
<dbReference type="GO" id="GO:0000976">
    <property type="term" value="F:transcription cis-regulatory region binding"/>
    <property type="evidence" value="ECO:0007669"/>
    <property type="project" value="TreeGrafter"/>
</dbReference>
<evidence type="ECO:0000256" key="3">
    <source>
        <dbReference type="ARBA" id="ARBA00023163"/>
    </source>
</evidence>
<keyword evidence="1" id="KW-0805">Transcription regulation</keyword>
<protein>
    <submittedName>
        <fullName evidence="5">Transcriptional regulator, LacI family</fullName>
    </submittedName>
</protein>
<dbReference type="eggNOG" id="COG1609">
    <property type="taxonomic scope" value="Bacteria"/>
</dbReference>
<reference evidence="5 6" key="2">
    <citation type="journal article" date="2009" name="Proc. Natl. Acad. Sci. U.S.A.">
        <title>On the chimeric nature, thermophilic origin, and phylogenetic placement of the Thermotogales.</title>
        <authorList>
            <person name="Zhaxybayeva O."/>
            <person name="Swithers K.S."/>
            <person name="Lapierre P."/>
            <person name="Fournier G.P."/>
            <person name="Bickhart D.M."/>
            <person name="DeBoy R.T."/>
            <person name="Nelson K.E."/>
            <person name="Nesbo C.L."/>
            <person name="Doolittle W.F."/>
            <person name="Gogarten J.P."/>
            <person name="Noll K.M."/>
        </authorList>
    </citation>
    <scope>NUCLEOTIDE SEQUENCE [LARGE SCALE GENOMIC DNA]</scope>
    <source>
        <strain evidence="6">ATCC BAA-488 / DSM 13995 / JCM 10881 / RKU-1</strain>
    </source>
</reference>
<dbReference type="AlphaFoldDB" id="A5INL7"/>
<dbReference type="PROSITE" id="PS50932">
    <property type="entry name" value="HTH_LACI_2"/>
    <property type="match status" value="1"/>
</dbReference>
<accession>A5INL7</accession>
<dbReference type="InterPro" id="IPR046335">
    <property type="entry name" value="LacI/GalR-like_sensor"/>
</dbReference>
<dbReference type="Pfam" id="PF00356">
    <property type="entry name" value="LacI"/>
    <property type="match status" value="1"/>
</dbReference>
<evidence type="ECO:0000313" key="6">
    <source>
        <dbReference type="Proteomes" id="UP000006558"/>
    </source>
</evidence>
<dbReference type="PRINTS" id="PR00036">
    <property type="entry name" value="HTHLACI"/>
</dbReference>
<dbReference type="Pfam" id="PF13377">
    <property type="entry name" value="Peripla_BP_3"/>
    <property type="match status" value="1"/>
</dbReference>
<proteinExistence type="predicted"/>